<comment type="caution">
    <text evidence="1">The sequence shown here is derived from an EMBL/GenBank/DDBJ whole genome shotgun (WGS) entry which is preliminary data.</text>
</comment>
<gene>
    <name evidence="1" type="ORF">K488DRAFT_47009</name>
</gene>
<accession>A0ACB8QPW2</accession>
<reference evidence="1" key="2">
    <citation type="journal article" date="2022" name="New Phytol.">
        <title>Evolutionary transition to the ectomycorrhizal habit in the genomes of a hyperdiverse lineage of mushroom-forming fungi.</title>
        <authorList>
            <person name="Looney B."/>
            <person name="Miyauchi S."/>
            <person name="Morin E."/>
            <person name="Drula E."/>
            <person name="Courty P.E."/>
            <person name="Kohler A."/>
            <person name="Kuo A."/>
            <person name="LaButti K."/>
            <person name="Pangilinan J."/>
            <person name="Lipzen A."/>
            <person name="Riley R."/>
            <person name="Andreopoulos W."/>
            <person name="He G."/>
            <person name="Johnson J."/>
            <person name="Nolan M."/>
            <person name="Tritt A."/>
            <person name="Barry K.W."/>
            <person name="Grigoriev I.V."/>
            <person name="Nagy L.G."/>
            <person name="Hibbett D."/>
            <person name="Henrissat B."/>
            <person name="Matheny P.B."/>
            <person name="Labbe J."/>
            <person name="Martin F.M."/>
        </authorList>
    </citation>
    <scope>NUCLEOTIDE SEQUENCE</scope>
    <source>
        <strain evidence="1">EC-137</strain>
    </source>
</reference>
<name>A0ACB8QPW2_9AGAM</name>
<organism evidence="1 2">
    <name type="scientific">Vararia minispora EC-137</name>
    <dbReference type="NCBI Taxonomy" id="1314806"/>
    <lineage>
        <taxon>Eukaryota</taxon>
        <taxon>Fungi</taxon>
        <taxon>Dikarya</taxon>
        <taxon>Basidiomycota</taxon>
        <taxon>Agaricomycotina</taxon>
        <taxon>Agaricomycetes</taxon>
        <taxon>Russulales</taxon>
        <taxon>Lachnocladiaceae</taxon>
        <taxon>Vararia</taxon>
    </lineage>
</organism>
<sequence>MVLLRLRVELPTHNHSFCVVASTEETVRELKEEIERTCTGQPRADSQRVIWRGRILEDDEHIEDIWEPEDDNKVTIHLSVRPGGWKSSPPSSSHVPSIQGAPLPATTYTPPSDTHTYISSRPSNAPRSQGPTVCLRYIAQLHQTAIHALAMGHYVPHSLPPEIADARTYTIRYLSILGWSWPEIFDRDYPPQSQPVVVKYEFVNLEGQDYMRLTQPGIPTPVQTHALHVLKHTFPLLFVPALSPSAYLSLLRSLNEQTPNDTMNRNTTERGRPPTQAQQPPANMQQPERVIVWELNLRPLFLPLMAHCLRTVLLLWLFFPAASRQPLIAAAIMGWFFYELWKTVQGALVRLNPPRPGPGGPAPQAGAAGQRPQPGPPGAPAPQGQAPGQAAPPAAGVARHPNVPNHQNIAYPNLFVESLSRLNLADEQAALDGRPHTQPNQGRRLLSFFSLMLLTASPAYWDRRRALLKQREGRIRTELRARQNLNEPLPERGEEVDEATRRANEARQRARAELAAAHERRPAWVRDYVERVARDEWVDE</sequence>
<dbReference type="EMBL" id="MU273512">
    <property type="protein sequence ID" value="KAI0033787.1"/>
    <property type="molecule type" value="Genomic_DNA"/>
</dbReference>
<keyword evidence="2" id="KW-1185">Reference proteome</keyword>
<reference evidence="1" key="1">
    <citation type="submission" date="2021-02" db="EMBL/GenBank/DDBJ databases">
        <authorList>
            <consortium name="DOE Joint Genome Institute"/>
            <person name="Ahrendt S."/>
            <person name="Looney B.P."/>
            <person name="Miyauchi S."/>
            <person name="Morin E."/>
            <person name="Drula E."/>
            <person name="Courty P.E."/>
            <person name="Chicoki N."/>
            <person name="Fauchery L."/>
            <person name="Kohler A."/>
            <person name="Kuo A."/>
            <person name="Labutti K."/>
            <person name="Pangilinan J."/>
            <person name="Lipzen A."/>
            <person name="Riley R."/>
            <person name="Andreopoulos W."/>
            <person name="He G."/>
            <person name="Johnson J."/>
            <person name="Barry K.W."/>
            <person name="Grigoriev I.V."/>
            <person name="Nagy L."/>
            <person name="Hibbett D."/>
            <person name="Henrissat B."/>
            <person name="Matheny P.B."/>
            <person name="Labbe J."/>
            <person name="Martin F."/>
        </authorList>
    </citation>
    <scope>NUCLEOTIDE SEQUENCE</scope>
    <source>
        <strain evidence="1">EC-137</strain>
    </source>
</reference>
<dbReference type="Proteomes" id="UP000814128">
    <property type="component" value="Unassembled WGS sequence"/>
</dbReference>
<evidence type="ECO:0000313" key="2">
    <source>
        <dbReference type="Proteomes" id="UP000814128"/>
    </source>
</evidence>
<evidence type="ECO:0000313" key="1">
    <source>
        <dbReference type="EMBL" id="KAI0033787.1"/>
    </source>
</evidence>
<proteinExistence type="predicted"/>
<protein>
    <submittedName>
        <fullName evidence="1">Uncharacterized protein</fullName>
    </submittedName>
</protein>